<sequence length="232" mass="25804">MLDTGAGPSSLKFSKKPVHSEIAFREIIELSGITDQAACTMGRITLYCFNLEFVFHLVPDSFPMLEDGLLGSDCFRELQAKIDYAKGKFIVGGYQIPIINCDWNVCSYAKRINTGAAAEMREDKQGNRKITMNQGSSALSSRDGATVPTVDRASPLLTFPKVTSKPYQTKVKSSYFQSTSNRLQAQNSEGRYSSQRKGEPNPDQYIATMIQDSVHWDRPYEQVTGSSKLMEA</sequence>
<accession>A0ACC2N4Y8</accession>
<keyword evidence="2" id="KW-1185">Reference proteome</keyword>
<gene>
    <name evidence="1" type="ORF">QAD02_007660</name>
</gene>
<evidence type="ECO:0000313" key="2">
    <source>
        <dbReference type="Proteomes" id="UP001239111"/>
    </source>
</evidence>
<protein>
    <submittedName>
        <fullName evidence="1">Uncharacterized protein</fullName>
    </submittedName>
</protein>
<dbReference type="Proteomes" id="UP001239111">
    <property type="component" value="Chromosome 4"/>
</dbReference>
<comment type="caution">
    <text evidence="1">The sequence shown here is derived from an EMBL/GenBank/DDBJ whole genome shotgun (WGS) entry which is preliminary data.</text>
</comment>
<name>A0ACC2N4Y8_9HYME</name>
<organism evidence="1 2">
    <name type="scientific">Eretmocerus hayati</name>
    <dbReference type="NCBI Taxonomy" id="131215"/>
    <lineage>
        <taxon>Eukaryota</taxon>
        <taxon>Metazoa</taxon>
        <taxon>Ecdysozoa</taxon>
        <taxon>Arthropoda</taxon>
        <taxon>Hexapoda</taxon>
        <taxon>Insecta</taxon>
        <taxon>Pterygota</taxon>
        <taxon>Neoptera</taxon>
        <taxon>Endopterygota</taxon>
        <taxon>Hymenoptera</taxon>
        <taxon>Apocrita</taxon>
        <taxon>Proctotrupomorpha</taxon>
        <taxon>Chalcidoidea</taxon>
        <taxon>Aphelinidae</taxon>
        <taxon>Aphelininae</taxon>
        <taxon>Eretmocerus</taxon>
    </lineage>
</organism>
<evidence type="ECO:0000313" key="1">
    <source>
        <dbReference type="EMBL" id="KAJ8665998.1"/>
    </source>
</evidence>
<proteinExistence type="predicted"/>
<dbReference type="EMBL" id="CM056744">
    <property type="protein sequence ID" value="KAJ8665998.1"/>
    <property type="molecule type" value="Genomic_DNA"/>
</dbReference>
<reference evidence="1" key="1">
    <citation type="submission" date="2023-04" db="EMBL/GenBank/DDBJ databases">
        <title>A chromosome-level genome assembly of the parasitoid wasp Eretmocerus hayati.</title>
        <authorList>
            <person name="Zhong Y."/>
            <person name="Liu S."/>
            <person name="Liu Y."/>
        </authorList>
    </citation>
    <scope>NUCLEOTIDE SEQUENCE</scope>
    <source>
        <strain evidence="1">ZJU_SS_LIU_2023</strain>
    </source>
</reference>